<dbReference type="EC" id="3.1.4.-" evidence="2"/>
<dbReference type="GO" id="GO:0016787">
    <property type="term" value="F:hydrolase activity"/>
    <property type="evidence" value="ECO:0007669"/>
    <property type="project" value="UniProtKB-UniRule"/>
</dbReference>
<dbReference type="PANTHER" id="PTHR11124">
    <property type="entry name" value="VACUOLAR SORTING PROTEIN VPS29"/>
    <property type="match status" value="1"/>
</dbReference>
<evidence type="ECO:0000259" key="3">
    <source>
        <dbReference type="Pfam" id="PF12850"/>
    </source>
</evidence>
<dbReference type="EMBL" id="WUUL01000009">
    <property type="protein sequence ID" value="MXQ54713.1"/>
    <property type="molecule type" value="Genomic_DNA"/>
</dbReference>
<dbReference type="NCBIfam" id="TIGR00040">
    <property type="entry name" value="yfcE"/>
    <property type="match status" value="1"/>
</dbReference>
<dbReference type="RefSeq" id="WP_160802067.1">
    <property type="nucleotide sequence ID" value="NZ_WUUL01000009.1"/>
</dbReference>
<dbReference type="Proteomes" id="UP000430692">
    <property type="component" value="Unassembled WGS sequence"/>
</dbReference>
<evidence type="ECO:0000256" key="1">
    <source>
        <dbReference type="ARBA" id="ARBA00008950"/>
    </source>
</evidence>
<dbReference type="InterPro" id="IPR029052">
    <property type="entry name" value="Metallo-depent_PP-like"/>
</dbReference>
<dbReference type="Pfam" id="PF12850">
    <property type="entry name" value="Metallophos_2"/>
    <property type="match status" value="1"/>
</dbReference>
<comment type="similarity">
    <text evidence="1 2">Belongs to the metallophosphoesterase superfamily. YfcE family.</text>
</comment>
<dbReference type="InterPro" id="IPR041802">
    <property type="entry name" value="MPP_YfcE"/>
</dbReference>
<reference evidence="4 5" key="1">
    <citation type="submission" date="2019-12" db="EMBL/GenBank/DDBJ databases">
        <title>Whole-genome analyses of novel actinobacteria.</title>
        <authorList>
            <person name="Sahin N."/>
            <person name="Saygin H."/>
        </authorList>
    </citation>
    <scope>NUCLEOTIDE SEQUENCE [LARGE SCALE GENOMIC DNA]</scope>
    <source>
        <strain evidence="4 5">KC615</strain>
    </source>
</reference>
<sequence>MKVLVTSDSHGRANLLEQIVDREQADYVIHCGDFCTEKEKLPNVKMSVVRGNCDFEQVAQEEEVTLAGYHFFVTHGHRHQVKSNLLPLSLIAQDRGSDIVCFGHSHFPFCEQDGKKLFLNPGSIVDPRGYTVPTYAIVNLGEERTVDVTYFQPNGSKVPSLGGSFVL</sequence>
<dbReference type="InterPro" id="IPR000979">
    <property type="entry name" value="Phosphodiesterase_MJ0936/Vps29"/>
</dbReference>
<keyword evidence="2" id="KW-0479">Metal-binding</keyword>
<dbReference type="SUPFAM" id="SSF56300">
    <property type="entry name" value="Metallo-dependent phosphatases"/>
    <property type="match status" value="1"/>
</dbReference>
<comment type="caution">
    <text evidence="4">The sequence shown here is derived from an EMBL/GenBank/DDBJ whole genome shotgun (WGS) entry which is preliminary data.</text>
</comment>
<dbReference type="Gene3D" id="3.60.21.10">
    <property type="match status" value="1"/>
</dbReference>
<dbReference type="AlphaFoldDB" id="A0A6I4VUN7"/>
<dbReference type="InterPro" id="IPR024654">
    <property type="entry name" value="Calcineurin-like_PHP_lpxH"/>
</dbReference>
<name>A0A6I4VUN7_9BACL</name>
<dbReference type="CDD" id="cd00841">
    <property type="entry name" value="MPP_YfcE"/>
    <property type="match status" value="1"/>
</dbReference>
<gene>
    <name evidence="4" type="ORF">GSM42_13510</name>
</gene>
<evidence type="ECO:0000313" key="5">
    <source>
        <dbReference type="Proteomes" id="UP000430692"/>
    </source>
</evidence>
<evidence type="ECO:0000313" key="4">
    <source>
        <dbReference type="EMBL" id="MXQ54713.1"/>
    </source>
</evidence>
<dbReference type="GO" id="GO:0046872">
    <property type="term" value="F:metal ion binding"/>
    <property type="evidence" value="ECO:0007669"/>
    <property type="project" value="UniProtKB-KW"/>
</dbReference>
<comment type="cofactor">
    <cofactor evidence="2">
        <name>a divalent metal cation</name>
        <dbReference type="ChEBI" id="CHEBI:60240"/>
    </cofactor>
</comment>
<evidence type="ECO:0000256" key="2">
    <source>
        <dbReference type="RuleBase" id="RU362039"/>
    </source>
</evidence>
<keyword evidence="5" id="KW-1185">Reference proteome</keyword>
<proteinExistence type="inferred from homology"/>
<feature type="domain" description="Calcineurin-like phosphoesterase" evidence="3">
    <location>
        <begin position="1"/>
        <end position="141"/>
    </location>
</feature>
<protein>
    <recommendedName>
        <fullName evidence="2">Phosphoesterase</fullName>
        <ecNumber evidence="2">3.1.4.-</ecNumber>
    </recommendedName>
</protein>
<organism evidence="4 5">
    <name type="scientific">Shimazuella alba</name>
    <dbReference type="NCBI Taxonomy" id="2690964"/>
    <lineage>
        <taxon>Bacteria</taxon>
        <taxon>Bacillati</taxon>
        <taxon>Bacillota</taxon>
        <taxon>Bacilli</taxon>
        <taxon>Bacillales</taxon>
        <taxon>Thermoactinomycetaceae</taxon>
        <taxon>Shimazuella</taxon>
    </lineage>
</organism>
<accession>A0A6I4VUN7</accession>